<accession>A0A318JTG2</accession>
<feature type="region of interest" description="Disordered" evidence="1">
    <location>
        <begin position="36"/>
        <end position="87"/>
    </location>
</feature>
<proteinExistence type="predicted"/>
<gene>
    <name evidence="3" type="ORF">DFR70_11467</name>
</gene>
<organism evidence="3 4">
    <name type="scientific">Nocardia tenerifensis</name>
    <dbReference type="NCBI Taxonomy" id="228006"/>
    <lineage>
        <taxon>Bacteria</taxon>
        <taxon>Bacillati</taxon>
        <taxon>Actinomycetota</taxon>
        <taxon>Actinomycetes</taxon>
        <taxon>Mycobacteriales</taxon>
        <taxon>Nocardiaceae</taxon>
        <taxon>Nocardia</taxon>
    </lineage>
</organism>
<dbReference type="AlphaFoldDB" id="A0A318JTG2"/>
<feature type="signal peptide" evidence="2">
    <location>
        <begin position="1"/>
        <end position="21"/>
    </location>
</feature>
<comment type="caution">
    <text evidence="3">The sequence shown here is derived from an EMBL/GenBank/DDBJ whole genome shotgun (WGS) entry which is preliminary data.</text>
</comment>
<dbReference type="RefSeq" id="WP_040734617.1">
    <property type="nucleotide sequence ID" value="NZ_QJKF01000014.1"/>
</dbReference>
<keyword evidence="2" id="KW-0732">Signal</keyword>
<evidence type="ECO:0000313" key="4">
    <source>
        <dbReference type="Proteomes" id="UP000247569"/>
    </source>
</evidence>
<evidence type="ECO:0000256" key="2">
    <source>
        <dbReference type="SAM" id="SignalP"/>
    </source>
</evidence>
<keyword evidence="4" id="KW-1185">Reference proteome</keyword>
<evidence type="ECO:0000256" key="1">
    <source>
        <dbReference type="SAM" id="MobiDB-lite"/>
    </source>
</evidence>
<sequence>MRLRTAIVLGFAAIMGSSLIAAGSASAVTAVSGPQVPGNVQLDDNGCPIPPRGSDGKPLPPPPGPDGRPLPPPTDANGNPCPAPDRS</sequence>
<evidence type="ECO:0008006" key="5">
    <source>
        <dbReference type="Google" id="ProtNLM"/>
    </source>
</evidence>
<reference evidence="3 4" key="1">
    <citation type="submission" date="2018-05" db="EMBL/GenBank/DDBJ databases">
        <title>Genomic Encyclopedia of Type Strains, Phase IV (KMG-IV): sequencing the most valuable type-strain genomes for metagenomic binning, comparative biology and taxonomic classification.</title>
        <authorList>
            <person name="Goeker M."/>
        </authorList>
    </citation>
    <scope>NUCLEOTIDE SEQUENCE [LARGE SCALE GENOMIC DNA]</scope>
    <source>
        <strain evidence="3 4">DSM 44704</strain>
    </source>
</reference>
<name>A0A318JTG2_9NOCA</name>
<protein>
    <recommendedName>
        <fullName evidence="5">Small secreted domain DUF320</fullName>
    </recommendedName>
</protein>
<feature type="chain" id="PRO_5039495689" description="Small secreted domain DUF320" evidence="2">
    <location>
        <begin position="22"/>
        <end position="87"/>
    </location>
</feature>
<dbReference type="EMBL" id="QJKF01000014">
    <property type="protein sequence ID" value="PXX58385.1"/>
    <property type="molecule type" value="Genomic_DNA"/>
</dbReference>
<dbReference type="Proteomes" id="UP000247569">
    <property type="component" value="Unassembled WGS sequence"/>
</dbReference>
<evidence type="ECO:0000313" key="3">
    <source>
        <dbReference type="EMBL" id="PXX58385.1"/>
    </source>
</evidence>
<feature type="compositionally biased region" description="Pro residues" evidence="1">
    <location>
        <begin position="58"/>
        <end position="74"/>
    </location>
</feature>